<evidence type="ECO:0000313" key="2">
    <source>
        <dbReference type="Proteomes" id="UP000012159"/>
    </source>
</evidence>
<comment type="caution">
    <text evidence="1">The sequence shown here is derived from an EMBL/GenBank/DDBJ whole genome shotgun (WGS) entry which is preliminary data.</text>
</comment>
<sequence length="69" mass="8365">MDTLLEIGLRWNDSKTRLSLSFAELRTFVGELLVLYKKEKNRLREARSNPQLNWWKKESRSIKEDIWKV</sequence>
<organism evidence="1 2">
    <name type="scientific">Leptospira borgpetersenii serovar Pomona str. 200901868</name>
    <dbReference type="NCBI Taxonomy" id="1192866"/>
    <lineage>
        <taxon>Bacteria</taxon>
        <taxon>Pseudomonadati</taxon>
        <taxon>Spirochaetota</taxon>
        <taxon>Spirochaetia</taxon>
        <taxon>Leptospirales</taxon>
        <taxon>Leptospiraceae</taxon>
        <taxon>Leptospira</taxon>
    </lineage>
</organism>
<dbReference type="AlphaFoldDB" id="M6W234"/>
<accession>M6W234</accession>
<proteinExistence type="predicted"/>
<dbReference type="EMBL" id="AKWF02000063">
    <property type="protein sequence ID" value="EMO63145.1"/>
    <property type="molecule type" value="Genomic_DNA"/>
</dbReference>
<dbReference type="STRING" id="1192866.LEP1GSC133_3481"/>
<name>M6W234_LEPBO</name>
<gene>
    <name evidence="1" type="ORF">LEP1GSC133_3481</name>
</gene>
<evidence type="ECO:0000313" key="1">
    <source>
        <dbReference type="EMBL" id="EMO63145.1"/>
    </source>
</evidence>
<protein>
    <submittedName>
        <fullName evidence="1">Uncharacterized protein</fullName>
    </submittedName>
</protein>
<dbReference type="Proteomes" id="UP000012159">
    <property type="component" value="Unassembled WGS sequence"/>
</dbReference>
<reference evidence="1 2" key="1">
    <citation type="submission" date="2013-01" db="EMBL/GenBank/DDBJ databases">
        <authorList>
            <person name="Harkins D.M."/>
            <person name="Durkin A.S."/>
            <person name="Brinkac L.M."/>
            <person name="Haft D.H."/>
            <person name="Selengut J.D."/>
            <person name="Sanka R."/>
            <person name="DePew J."/>
            <person name="Purushe J."/>
            <person name="Picardeau M."/>
            <person name="Werts C."/>
            <person name="Goarant C."/>
            <person name="Vinetz J.M."/>
            <person name="Sutton G.G."/>
            <person name="Nierman W.C."/>
            <person name="Fouts D.E."/>
        </authorList>
    </citation>
    <scope>NUCLEOTIDE SEQUENCE [LARGE SCALE GENOMIC DNA]</scope>
    <source>
        <strain evidence="1 2">200901868</strain>
    </source>
</reference>